<evidence type="ECO:0000313" key="4">
    <source>
        <dbReference type="Proteomes" id="UP000192247"/>
    </source>
</evidence>
<keyword evidence="4" id="KW-1185">Reference proteome</keyword>
<dbReference type="SMART" id="SM01100">
    <property type="entry name" value="CRAL_TRIO_N"/>
    <property type="match status" value="1"/>
</dbReference>
<dbReference type="SMART" id="SM00516">
    <property type="entry name" value="SEC14"/>
    <property type="match status" value="1"/>
</dbReference>
<dbReference type="GO" id="GO:1902936">
    <property type="term" value="F:phosphatidylinositol bisphosphate binding"/>
    <property type="evidence" value="ECO:0007669"/>
    <property type="project" value="TreeGrafter"/>
</dbReference>
<feature type="compositionally biased region" description="Basic and acidic residues" evidence="1">
    <location>
        <begin position="289"/>
        <end position="302"/>
    </location>
</feature>
<dbReference type="SUPFAM" id="SSF46938">
    <property type="entry name" value="CRAL/TRIO N-terminal domain"/>
    <property type="match status" value="1"/>
</dbReference>
<evidence type="ECO:0000313" key="3">
    <source>
        <dbReference type="EMBL" id="OQR79386.1"/>
    </source>
</evidence>
<proteinExistence type="predicted"/>
<dbReference type="Gene3D" id="3.40.525.10">
    <property type="entry name" value="CRAL-TRIO lipid binding domain"/>
    <property type="match status" value="1"/>
</dbReference>
<sequence length="309" mass="34965">MPPSSPTAMSDWRAVALELHGETEKKLRNAIDDLKECIAQKGREEIAYERNDEFLARFIRASKFDVARAFKMLDGYYLNRATMPQKVAPRGLGPKDTAFYVPLKSLAILDQKNWDGSTVLMFRKGEWEMTTSNVVLSDTLFFGYYAVEVAMRDPLVQLHGLTVVFDCAGYGLRHLPLCDTDVFKFLLNSANGSYPVRIRAIHVLSCPMAFRFILNLAKSLLSPKMRTRLHVHPSSQNLGSYIDPAILPEEYSLASSTGPFSSERTFQRTAEYHDWLVARSYFGVQDNKTKRDDQALNSEERSNSSADVV</sequence>
<reference evidence="3 4" key="1">
    <citation type="journal article" date="2017" name="Gigascience">
        <title>Draft genome of the honey bee ectoparasitic mite, Tropilaelaps mercedesae, is shaped by the parasitic life history.</title>
        <authorList>
            <person name="Dong X."/>
            <person name="Armstrong S.D."/>
            <person name="Xia D."/>
            <person name="Makepeace B.L."/>
            <person name="Darby A.C."/>
            <person name="Kadowaki T."/>
        </authorList>
    </citation>
    <scope>NUCLEOTIDE SEQUENCE [LARGE SCALE GENOMIC DNA]</scope>
    <source>
        <strain evidence="3">Wuxi-XJTLU</strain>
    </source>
</reference>
<protein>
    <recommendedName>
        <fullName evidence="2">CRAL-TRIO domain-containing protein</fullName>
    </recommendedName>
</protein>
<dbReference type="STRING" id="418985.A0A1V9Y0X4"/>
<dbReference type="InterPro" id="IPR001251">
    <property type="entry name" value="CRAL-TRIO_dom"/>
</dbReference>
<dbReference type="PROSITE" id="PS50191">
    <property type="entry name" value="CRAL_TRIO"/>
    <property type="match status" value="1"/>
</dbReference>
<evidence type="ECO:0000256" key="1">
    <source>
        <dbReference type="SAM" id="MobiDB-lite"/>
    </source>
</evidence>
<dbReference type="CDD" id="cd00170">
    <property type="entry name" value="SEC14"/>
    <property type="match status" value="1"/>
</dbReference>
<dbReference type="InterPro" id="IPR036865">
    <property type="entry name" value="CRAL-TRIO_dom_sf"/>
</dbReference>
<organism evidence="3 4">
    <name type="scientific">Tropilaelaps mercedesae</name>
    <dbReference type="NCBI Taxonomy" id="418985"/>
    <lineage>
        <taxon>Eukaryota</taxon>
        <taxon>Metazoa</taxon>
        <taxon>Ecdysozoa</taxon>
        <taxon>Arthropoda</taxon>
        <taxon>Chelicerata</taxon>
        <taxon>Arachnida</taxon>
        <taxon>Acari</taxon>
        <taxon>Parasitiformes</taxon>
        <taxon>Mesostigmata</taxon>
        <taxon>Gamasina</taxon>
        <taxon>Dermanyssoidea</taxon>
        <taxon>Laelapidae</taxon>
        <taxon>Tropilaelaps</taxon>
    </lineage>
</organism>
<dbReference type="PRINTS" id="PR00180">
    <property type="entry name" value="CRETINALDHBP"/>
</dbReference>
<dbReference type="InterPro" id="IPR011074">
    <property type="entry name" value="CRAL/TRIO_N_dom"/>
</dbReference>
<feature type="region of interest" description="Disordered" evidence="1">
    <location>
        <begin position="289"/>
        <end position="309"/>
    </location>
</feature>
<evidence type="ECO:0000259" key="2">
    <source>
        <dbReference type="PROSITE" id="PS50191"/>
    </source>
</evidence>
<dbReference type="EMBL" id="MNPL01001165">
    <property type="protein sequence ID" value="OQR79386.1"/>
    <property type="molecule type" value="Genomic_DNA"/>
</dbReference>
<feature type="domain" description="CRAL-TRIO" evidence="2">
    <location>
        <begin position="96"/>
        <end position="259"/>
    </location>
</feature>
<dbReference type="Proteomes" id="UP000192247">
    <property type="component" value="Unassembled WGS sequence"/>
</dbReference>
<dbReference type="Pfam" id="PF03765">
    <property type="entry name" value="CRAL_TRIO_N"/>
    <property type="match status" value="1"/>
</dbReference>
<accession>A0A1V9Y0X4</accession>
<dbReference type="InterPro" id="IPR036273">
    <property type="entry name" value="CRAL/TRIO_N_dom_sf"/>
</dbReference>
<dbReference type="AlphaFoldDB" id="A0A1V9Y0X4"/>
<dbReference type="Pfam" id="PF00650">
    <property type="entry name" value="CRAL_TRIO"/>
    <property type="match status" value="1"/>
</dbReference>
<dbReference type="InParanoid" id="A0A1V9Y0X4"/>
<dbReference type="GO" id="GO:0016020">
    <property type="term" value="C:membrane"/>
    <property type="evidence" value="ECO:0007669"/>
    <property type="project" value="TreeGrafter"/>
</dbReference>
<dbReference type="SUPFAM" id="SSF52087">
    <property type="entry name" value="CRAL/TRIO domain"/>
    <property type="match status" value="1"/>
</dbReference>
<dbReference type="PANTHER" id="PTHR10174">
    <property type="entry name" value="ALPHA-TOCOPHEROL TRANSFER PROTEIN-RELATED"/>
    <property type="match status" value="1"/>
</dbReference>
<dbReference type="Gene3D" id="1.10.8.20">
    <property type="entry name" value="N-terminal domain of phosphatidylinositol transfer protein sec14p"/>
    <property type="match status" value="1"/>
</dbReference>
<dbReference type="PANTHER" id="PTHR10174:SF208">
    <property type="entry name" value="CRAL-TRIO DOMAIN-CONTAINING PROTEIN DDB_G0278031"/>
    <property type="match status" value="1"/>
</dbReference>
<name>A0A1V9Y0X4_9ACAR</name>
<gene>
    <name evidence="3" type="ORF">BIW11_05770</name>
</gene>
<dbReference type="OrthoDB" id="6505168at2759"/>
<comment type="caution">
    <text evidence="3">The sequence shown here is derived from an EMBL/GenBank/DDBJ whole genome shotgun (WGS) entry which is preliminary data.</text>
</comment>